<dbReference type="Gene3D" id="2.30.30.40">
    <property type="entry name" value="SH3 Domains"/>
    <property type="match status" value="1"/>
</dbReference>
<keyword evidence="3" id="KW-1185">Reference proteome</keyword>
<reference evidence="2 3" key="1">
    <citation type="submission" date="2020-06" db="EMBL/GenBank/DDBJ databases">
        <title>Mannheimia pernigra sp. nov. isolated from bovine respiratory tract.</title>
        <authorList>
            <person name="Kuhnert P."/>
            <person name="Akarsu-Egger H."/>
        </authorList>
    </citation>
    <scope>NUCLEOTIDE SEQUENCE [LARGE SCALE GENOMIC DNA]</scope>
    <source>
        <strain evidence="2 3">BNO311</strain>
    </source>
</reference>
<evidence type="ECO:0000313" key="2">
    <source>
        <dbReference type="EMBL" id="QLB40516.1"/>
    </source>
</evidence>
<feature type="domain" description="SH3b" evidence="1">
    <location>
        <begin position="166"/>
        <end position="231"/>
    </location>
</feature>
<evidence type="ECO:0000259" key="1">
    <source>
        <dbReference type="PROSITE" id="PS51781"/>
    </source>
</evidence>
<dbReference type="InterPro" id="IPR046033">
    <property type="entry name" value="DUF5991"/>
</dbReference>
<dbReference type="RefSeq" id="WP_176809866.1">
    <property type="nucleotide sequence ID" value="NZ_CP055306.1"/>
</dbReference>
<evidence type="ECO:0000313" key="3">
    <source>
        <dbReference type="Proteomes" id="UP000509660"/>
    </source>
</evidence>
<dbReference type="EMBL" id="CP055306">
    <property type="protein sequence ID" value="QLB40516.1"/>
    <property type="molecule type" value="Genomic_DNA"/>
</dbReference>
<dbReference type="AlphaFoldDB" id="A0A7D5HU21"/>
<protein>
    <submittedName>
        <fullName evidence="2">SH3 domain-containing protein</fullName>
    </submittedName>
</protein>
<proteinExistence type="predicted"/>
<gene>
    <name evidence="2" type="ORF">HV559_06330</name>
</gene>
<dbReference type="Proteomes" id="UP000509660">
    <property type="component" value="Chromosome"/>
</dbReference>
<dbReference type="Pfam" id="PF19453">
    <property type="entry name" value="DUF5991"/>
    <property type="match status" value="1"/>
</dbReference>
<organism evidence="2 3">
    <name type="scientific">Mannheimia pernigra</name>
    <dbReference type="NCBI Taxonomy" id="111844"/>
    <lineage>
        <taxon>Bacteria</taxon>
        <taxon>Pseudomonadati</taxon>
        <taxon>Pseudomonadota</taxon>
        <taxon>Gammaproteobacteria</taxon>
        <taxon>Pasteurellales</taxon>
        <taxon>Pasteurellaceae</taxon>
        <taxon>Mannheimia</taxon>
    </lineage>
</organism>
<sequence length="342" mass="40252">MSIINSELTHTTQTNDGHQQATIPDFLASSLKFQEFIDDTTLNYEHKSKLIDDFFANHELYTEEQLVDIFSTIGSEISWEVDLISQFQYRMKQDVISKKPNILCGIADKLSNDQMRKFVIFYLGNVIWNNEFPPEFYTLKKCHSETFDLLVEIFYKKFLSDSKNKALKYIVNDPDGETNLRTRPSSKSSDIIHIIPNKQSVIVLWSEEDWFFVKSDNQLGYIYSKNLSRENHKPNFTSYKQLHNQWHGTYYYSNYEMGNDGVGYGAEYTINIDNNCNIDIIGFQVDKSFSCYIKKGNNNTLNIYDKNNKKFGVLRKADDKYYLKIYYYDREEKEVSVDFTQK</sequence>
<accession>A0A7D5HU21</accession>
<dbReference type="InterPro" id="IPR003646">
    <property type="entry name" value="SH3-like_bac-type"/>
</dbReference>
<name>A0A7D5HU21_9PAST</name>
<dbReference type="PROSITE" id="PS51781">
    <property type="entry name" value="SH3B"/>
    <property type="match status" value="1"/>
</dbReference>
<dbReference type="Pfam" id="PF08239">
    <property type="entry name" value="SH3_3"/>
    <property type="match status" value="1"/>
</dbReference>